<evidence type="ECO:0000259" key="12">
    <source>
        <dbReference type="Pfam" id="PF20719"/>
    </source>
</evidence>
<keyword evidence="7 9" id="KW-0539">Nucleus</keyword>
<evidence type="ECO:0000256" key="7">
    <source>
        <dbReference type="ARBA" id="ARBA00023242"/>
    </source>
</evidence>
<evidence type="ECO:0000256" key="5">
    <source>
        <dbReference type="ARBA" id="ARBA00023159"/>
    </source>
</evidence>
<accession>A0AAD9SK11</accession>
<dbReference type="InterPro" id="IPR036322">
    <property type="entry name" value="WD40_repeat_dom_sf"/>
</dbReference>
<comment type="subunit">
    <text evidence="9">Component of the Mediator complex.</text>
</comment>
<dbReference type="SUPFAM" id="SSF50978">
    <property type="entry name" value="WD40 repeat-like"/>
    <property type="match status" value="1"/>
</dbReference>
<dbReference type="Proteomes" id="UP001265746">
    <property type="component" value="Unassembled WGS sequence"/>
</dbReference>
<dbReference type="InterPro" id="IPR048339">
    <property type="entry name" value="Mediator_Med16_C"/>
</dbReference>
<reference evidence="13" key="1">
    <citation type="submission" date="2023-06" db="EMBL/GenBank/DDBJ databases">
        <authorList>
            <person name="Noh H."/>
        </authorList>
    </citation>
    <scope>NUCLEOTIDE SEQUENCE</scope>
    <source>
        <strain evidence="13">DUCC20226</strain>
    </source>
</reference>
<feature type="region of interest" description="Disordered" evidence="10">
    <location>
        <begin position="930"/>
        <end position="960"/>
    </location>
</feature>
<dbReference type="Pfam" id="PF11635">
    <property type="entry name" value="Med16_N"/>
    <property type="match status" value="1"/>
</dbReference>
<keyword evidence="14" id="KW-1185">Reference proteome</keyword>
<dbReference type="InterPro" id="IPR021665">
    <property type="entry name" value="Mediator_Med16_N"/>
</dbReference>
<feature type="domain" description="Mediator complex subunit 16 C-terminal" evidence="12">
    <location>
        <begin position="882"/>
        <end position="1002"/>
    </location>
</feature>
<evidence type="ECO:0000313" key="14">
    <source>
        <dbReference type="Proteomes" id="UP001265746"/>
    </source>
</evidence>
<feature type="domain" description="Mediator complex subunit Med16 N-terminal" evidence="11">
    <location>
        <begin position="184"/>
        <end position="492"/>
    </location>
</feature>
<evidence type="ECO:0000256" key="2">
    <source>
        <dbReference type="ARBA" id="ARBA00006543"/>
    </source>
</evidence>
<evidence type="ECO:0000256" key="1">
    <source>
        <dbReference type="ARBA" id="ARBA00004123"/>
    </source>
</evidence>
<dbReference type="Pfam" id="PF20719">
    <property type="entry name" value="Med16_C"/>
    <property type="match status" value="1"/>
</dbReference>
<dbReference type="GO" id="GO:0016592">
    <property type="term" value="C:mediator complex"/>
    <property type="evidence" value="ECO:0007669"/>
    <property type="project" value="InterPro"/>
</dbReference>
<evidence type="ECO:0000256" key="6">
    <source>
        <dbReference type="ARBA" id="ARBA00023163"/>
    </source>
</evidence>
<evidence type="ECO:0000256" key="10">
    <source>
        <dbReference type="SAM" id="MobiDB-lite"/>
    </source>
</evidence>
<evidence type="ECO:0000259" key="11">
    <source>
        <dbReference type="Pfam" id="PF11635"/>
    </source>
</evidence>
<keyword evidence="4 9" id="KW-0805">Transcription regulation</keyword>
<dbReference type="InterPro" id="IPR048338">
    <property type="entry name" value="Mediator_Med16"/>
</dbReference>
<name>A0AAD9SK11_PHOAM</name>
<organism evidence="13 14">
    <name type="scientific">Phomopsis amygdali</name>
    <name type="common">Fusicoccum amygdali</name>
    <dbReference type="NCBI Taxonomy" id="1214568"/>
    <lineage>
        <taxon>Eukaryota</taxon>
        <taxon>Fungi</taxon>
        <taxon>Dikarya</taxon>
        <taxon>Ascomycota</taxon>
        <taxon>Pezizomycotina</taxon>
        <taxon>Sordariomycetes</taxon>
        <taxon>Sordariomycetidae</taxon>
        <taxon>Diaporthales</taxon>
        <taxon>Diaporthaceae</taxon>
        <taxon>Diaporthe</taxon>
    </lineage>
</organism>
<evidence type="ECO:0000256" key="9">
    <source>
        <dbReference type="RuleBase" id="RU364149"/>
    </source>
</evidence>
<feature type="compositionally biased region" description="Basic and acidic residues" evidence="10">
    <location>
        <begin position="935"/>
        <end position="950"/>
    </location>
</feature>
<dbReference type="PANTHER" id="PTHR13224:SF6">
    <property type="entry name" value="MEDIATOR OF RNA POLYMERASE II TRANSCRIPTION SUBUNIT 16"/>
    <property type="match status" value="1"/>
</dbReference>
<dbReference type="GO" id="GO:0045893">
    <property type="term" value="P:positive regulation of DNA-templated transcription"/>
    <property type="evidence" value="ECO:0007669"/>
    <property type="project" value="TreeGrafter"/>
</dbReference>
<dbReference type="EMBL" id="JAUJFL010000002">
    <property type="protein sequence ID" value="KAK2611175.1"/>
    <property type="molecule type" value="Genomic_DNA"/>
</dbReference>
<comment type="subcellular location">
    <subcellularLocation>
        <location evidence="1 9">Nucleus</location>
    </subcellularLocation>
</comment>
<comment type="caution">
    <text evidence="13">The sequence shown here is derived from an EMBL/GenBank/DDBJ whole genome shotgun (WGS) entry which is preliminary data.</text>
</comment>
<protein>
    <recommendedName>
        <fullName evidence="3 9">Mediator of RNA polymerase II transcription subunit 16</fullName>
    </recommendedName>
    <alternativeName>
        <fullName evidence="8 9">Mediator complex subunit 16</fullName>
    </alternativeName>
</protein>
<comment type="function">
    <text evidence="9">Component of the Mediator complex, a coactivator involved in the regulated transcription of nearly all RNA polymerase II-dependent genes. Mediator functions as a bridge to convey information from gene-specific regulatory proteins to the basal RNA polymerase II transcription machinery. Mediator is recruited to promoters by direct interactions with regulatory proteins and serves as a scaffold for the assembly of a functional preinitiation complex with RNA polymerase II and the general transcription factors.</text>
</comment>
<evidence type="ECO:0000256" key="4">
    <source>
        <dbReference type="ARBA" id="ARBA00023015"/>
    </source>
</evidence>
<proteinExistence type="inferred from homology"/>
<evidence type="ECO:0000256" key="8">
    <source>
        <dbReference type="ARBA" id="ARBA00032015"/>
    </source>
</evidence>
<evidence type="ECO:0000313" key="13">
    <source>
        <dbReference type="EMBL" id="KAK2611175.1"/>
    </source>
</evidence>
<keyword evidence="6 9" id="KW-0804">Transcription</keyword>
<comment type="similarity">
    <text evidence="2 9">Belongs to the Mediator complex subunit 16 family.</text>
</comment>
<sequence>MTSSKMPMMLDDHMGPLGAAMPNMDDDLFGDEVLPLSTRPPSKQLQQRVDEMRSRGCCRSISCSKTGTIASISPDGTHINLQCARTNPSDASWELSEPYPCSIFSPTLPGGPIVHLAWAPTNIPELAVIDAYGRVCLLSFHISLNRASVITRKWDADTPDDLFSVVGCYWLPLFISPNRQFNVTYGPAVRENGKYQYNNNIVQAGGPWHPNPQKSALVCVTANGFLKLFYSQNNNIVLDTQLEMESITSSDDLITHAAMCSDRGKTQENPEITSVANIRPGRLIVVVATAARQLKVVQAEISWGVSQPQDKQIPPGSLPLKPSLKAEHITGTSWLQPGLVESHLDASMDQISYLEVFPPVVDVKTKSALPATILTIRSHVPTAQNHYNVEYQSIIDRWDILTDQPQQLHPAFEQRGSKTGSASSLHPMTRLRKRDSIVINKIVVSVETTQLGRIICIGFSDGTVQFRDRTTMSEMANEDNHSVIMVPHQAGFLLNDEEKPCVQMTISPNNCSVTQVCENGKLKWSSLKYPVAEIGSTRQDPLYDAVLAGLTLAAANAAHQGTNCDDVLAAARPFVDKHPRFLHDLVSTLVFMLNVNVDYSEDSHHDALIRNMQLQTVFGLLNHLGFRGEFRPRSFISKFAMLGLNIRHIVILITLASNSSVNPAKEKWTPLDEPEVVDALTGCAKWALDLLCWLTDSLFILRDDPKFMELLTPQRFSEMTAYLKCKNDVCLHLLLCSSTRGFLVATCKRLGHLQAMSAQATQYWDRNASLHNSTDSHVSQSIIAVQQAYLKMQRYITTTLIKVKEIDKLLNTLSADIKQAYQTSLAILAQKQQQQSGKPNQPPPDAAIKKAQAHCELNMLLAENPPPQFLPVIKKFFDTDLKNLVASTDRSGLFFTDFQLLEVEDDPRRLAARKAQGKYVDTFKRVELTASKSPKVADGDNVRRPHEQHEQQQQQPDADAVTGPAWRRCVRCCAIMEDALGQKPGMTFVLSQQRKCACGGGWGLLPPGELVI</sequence>
<dbReference type="AlphaFoldDB" id="A0AAD9SK11"/>
<evidence type="ECO:0000256" key="3">
    <source>
        <dbReference type="ARBA" id="ARBA00019614"/>
    </source>
</evidence>
<feature type="compositionally biased region" description="Low complexity" evidence="10">
    <location>
        <begin position="951"/>
        <end position="960"/>
    </location>
</feature>
<keyword evidence="5 9" id="KW-0010">Activator</keyword>
<dbReference type="PANTHER" id="PTHR13224">
    <property type="entry name" value="THYROID HORMONE RECEPTOR-ASSOCIATED PROTEIN-RELATED"/>
    <property type="match status" value="1"/>
</dbReference>
<gene>
    <name evidence="9" type="primary">MED16</name>
    <name evidence="13" type="ORF">N8I77_004543</name>
</gene>